<evidence type="ECO:0000259" key="4">
    <source>
        <dbReference type="PROSITE" id="PS50932"/>
    </source>
</evidence>
<dbReference type="InterPro" id="IPR010982">
    <property type="entry name" value="Lambda_DNA-bd_dom_sf"/>
</dbReference>
<sequence length="334" mass="37259">MSTKLNIKVVADRANVAASTVSRVINNSGYVSKKTREKVMAVVKELGYRQNKLASTLRNKSSSFIGLIVPDISNEFYSILAKTIEDVLSEEQFSLFLCNTEGNEKKERLHIETLLDNQVSGIILITSPGFESNQYLLDSGIPLILFDRPDHTMKSNNVICIESDNFHGAKLAGDILIQGGATKILCLRGYRPVYSMVHRRDGFLFSMKEHGIPAENYRVHDIVLRPEAALKNVGEMYRKFPFDGLFCCNDSLAIGAMTGLLRRELRIPEDVQVIGFDGIALGRYVNPSLSTISQDIETMGRIAGQKILKMIANPSSPTEDIVLPTKFIKRRSTR</sequence>
<dbReference type="SMART" id="SM00354">
    <property type="entry name" value="HTH_LACI"/>
    <property type="match status" value="1"/>
</dbReference>
<keyword evidence="1" id="KW-0805">Transcription regulation</keyword>
<dbReference type="CDD" id="cd01392">
    <property type="entry name" value="HTH_LacI"/>
    <property type="match status" value="1"/>
</dbReference>
<dbReference type="SUPFAM" id="SSF47413">
    <property type="entry name" value="lambda repressor-like DNA-binding domains"/>
    <property type="match status" value="1"/>
</dbReference>
<keyword evidence="3" id="KW-0804">Transcription</keyword>
<dbReference type="PANTHER" id="PTHR30146:SF109">
    <property type="entry name" value="HTH-TYPE TRANSCRIPTIONAL REGULATOR GALS"/>
    <property type="match status" value="1"/>
</dbReference>
<dbReference type="PANTHER" id="PTHR30146">
    <property type="entry name" value="LACI-RELATED TRANSCRIPTIONAL REPRESSOR"/>
    <property type="match status" value="1"/>
</dbReference>
<dbReference type="Proteomes" id="UP000230821">
    <property type="component" value="Unassembled WGS sequence"/>
</dbReference>
<dbReference type="InterPro" id="IPR046335">
    <property type="entry name" value="LacI/GalR-like_sensor"/>
</dbReference>
<dbReference type="Gene3D" id="1.10.260.40">
    <property type="entry name" value="lambda repressor-like DNA-binding domains"/>
    <property type="match status" value="1"/>
</dbReference>
<dbReference type="PROSITE" id="PS50932">
    <property type="entry name" value="HTH_LACI_2"/>
    <property type="match status" value="1"/>
</dbReference>
<evidence type="ECO:0000256" key="3">
    <source>
        <dbReference type="ARBA" id="ARBA00023163"/>
    </source>
</evidence>
<proteinExistence type="predicted"/>
<comment type="caution">
    <text evidence="5">The sequence shown here is derived from an EMBL/GenBank/DDBJ whole genome shotgun (WGS) entry which is preliminary data.</text>
</comment>
<organism evidence="5 6">
    <name type="scientific">candidate division KSB3 bacterium</name>
    <dbReference type="NCBI Taxonomy" id="2044937"/>
    <lineage>
        <taxon>Bacteria</taxon>
        <taxon>candidate division KSB3</taxon>
    </lineage>
</organism>
<keyword evidence="2" id="KW-0238">DNA-binding</keyword>
<accession>A0A2G6KIC8</accession>
<dbReference type="GO" id="GO:0000976">
    <property type="term" value="F:transcription cis-regulatory region binding"/>
    <property type="evidence" value="ECO:0007669"/>
    <property type="project" value="TreeGrafter"/>
</dbReference>
<gene>
    <name evidence="5" type="ORF">CSA56_04285</name>
</gene>
<reference evidence="5 6" key="1">
    <citation type="submission" date="2017-10" db="EMBL/GenBank/DDBJ databases">
        <title>Novel microbial diversity and functional potential in the marine mammal oral microbiome.</title>
        <authorList>
            <person name="Dudek N.K."/>
            <person name="Sun C.L."/>
            <person name="Burstein D."/>
            <person name="Kantor R.S."/>
            <person name="Aliaga Goltsman D.S."/>
            <person name="Bik E.M."/>
            <person name="Thomas B.C."/>
            <person name="Banfield J.F."/>
            <person name="Relman D.A."/>
        </authorList>
    </citation>
    <scope>NUCLEOTIDE SEQUENCE [LARGE SCALE GENOMIC DNA]</scope>
    <source>
        <strain evidence="5">DOLJORAL78_47_16</strain>
    </source>
</reference>
<dbReference type="EMBL" id="PDSK01000044">
    <property type="protein sequence ID" value="PIE35404.1"/>
    <property type="molecule type" value="Genomic_DNA"/>
</dbReference>
<evidence type="ECO:0000256" key="1">
    <source>
        <dbReference type="ARBA" id="ARBA00023015"/>
    </source>
</evidence>
<dbReference type="GO" id="GO:0003700">
    <property type="term" value="F:DNA-binding transcription factor activity"/>
    <property type="evidence" value="ECO:0007669"/>
    <property type="project" value="TreeGrafter"/>
</dbReference>
<feature type="domain" description="HTH lacI-type" evidence="4">
    <location>
        <begin position="5"/>
        <end position="59"/>
    </location>
</feature>
<evidence type="ECO:0000313" key="5">
    <source>
        <dbReference type="EMBL" id="PIE35404.1"/>
    </source>
</evidence>
<dbReference type="Gene3D" id="3.40.50.2300">
    <property type="match status" value="2"/>
</dbReference>
<dbReference type="Pfam" id="PF13377">
    <property type="entry name" value="Peripla_BP_3"/>
    <property type="match status" value="1"/>
</dbReference>
<name>A0A2G6KIC8_9BACT</name>
<evidence type="ECO:0000256" key="2">
    <source>
        <dbReference type="ARBA" id="ARBA00023125"/>
    </source>
</evidence>
<dbReference type="Pfam" id="PF00356">
    <property type="entry name" value="LacI"/>
    <property type="match status" value="1"/>
</dbReference>
<protein>
    <recommendedName>
        <fullName evidence="4">HTH lacI-type domain-containing protein</fullName>
    </recommendedName>
</protein>
<dbReference type="AlphaFoldDB" id="A0A2G6KIC8"/>
<evidence type="ECO:0000313" key="6">
    <source>
        <dbReference type="Proteomes" id="UP000230821"/>
    </source>
</evidence>
<dbReference type="InterPro" id="IPR000843">
    <property type="entry name" value="HTH_LacI"/>
</dbReference>
<dbReference type="InterPro" id="IPR028082">
    <property type="entry name" value="Peripla_BP_I"/>
</dbReference>
<dbReference type="CDD" id="cd06291">
    <property type="entry name" value="PBP1_Qymf-like"/>
    <property type="match status" value="1"/>
</dbReference>
<dbReference type="SUPFAM" id="SSF53822">
    <property type="entry name" value="Periplasmic binding protein-like I"/>
    <property type="match status" value="1"/>
</dbReference>